<dbReference type="NCBIfam" id="TIGR02246">
    <property type="entry name" value="SgcJ/EcaC family oxidoreductase"/>
    <property type="match status" value="1"/>
</dbReference>
<keyword evidence="3" id="KW-1185">Reference proteome</keyword>
<dbReference type="Proteomes" id="UP000215199">
    <property type="component" value="Unassembled WGS sequence"/>
</dbReference>
<dbReference type="InterPro" id="IPR027843">
    <property type="entry name" value="DUF4440"/>
</dbReference>
<dbReference type="AlphaFoldDB" id="A0A229SJR0"/>
<evidence type="ECO:0000259" key="1">
    <source>
        <dbReference type="Pfam" id="PF14534"/>
    </source>
</evidence>
<evidence type="ECO:0000313" key="3">
    <source>
        <dbReference type="Proteomes" id="UP000215199"/>
    </source>
</evidence>
<evidence type="ECO:0000313" key="2">
    <source>
        <dbReference type="EMBL" id="OXM59175.1"/>
    </source>
</evidence>
<protein>
    <submittedName>
        <fullName evidence="2">DUF4440 domain-containing protein</fullName>
    </submittedName>
</protein>
<dbReference type="Pfam" id="PF14534">
    <property type="entry name" value="DUF4440"/>
    <property type="match status" value="1"/>
</dbReference>
<reference evidence="3" key="1">
    <citation type="submission" date="2017-07" db="EMBL/GenBank/DDBJ databases">
        <title>Comparative genome mining reveals phylogenetic distribution patterns of secondary metabolites in Amycolatopsis.</title>
        <authorList>
            <person name="Adamek M."/>
            <person name="Alanjary M."/>
            <person name="Sales-Ortells H."/>
            <person name="Goodfellow M."/>
            <person name="Bull A.T."/>
            <person name="Kalinowski J."/>
            <person name="Ziemert N."/>
        </authorList>
    </citation>
    <scope>NUCLEOTIDE SEQUENCE [LARGE SCALE GENOMIC DNA]</scope>
    <source>
        <strain evidence="3">H5</strain>
    </source>
</reference>
<dbReference type="SUPFAM" id="SSF54427">
    <property type="entry name" value="NTF2-like"/>
    <property type="match status" value="1"/>
</dbReference>
<dbReference type="Gene3D" id="3.10.450.50">
    <property type="match status" value="1"/>
</dbReference>
<dbReference type="EMBL" id="NMUL01000092">
    <property type="protein sequence ID" value="OXM59175.1"/>
    <property type="molecule type" value="Genomic_DNA"/>
</dbReference>
<dbReference type="InterPro" id="IPR011944">
    <property type="entry name" value="Steroid_delta5-4_isomerase"/>
</dbReference>
<dbReference type="InterPro" id="IPR032710">
    <property type="entry name" value="NTF2-like_dom_sf"/>
</dbReference>
<proteinExistence type="predicted"/>
<comment type="caution">
    <text evidence="2">The sequence shown here is derived from an EMBL/GenBank/DDBJ whole genome shotgun (WGS) entry which is preliminary data.</text>
</comment>
<name>A0A229SJR0_9PSEU</name>
<sequence length="155" mass="17165">MVVYESQKGDHMEQSVEAISAIPGRMYEAWNRGDVAGFFADFAEDVLFAELEGTIYRSRAEAIEAHEEIFATVMKGSQLVRGEVPFARIVSPGVGVVHGRVGILMPGEQEPPSTRYSMQLFVTVWRDERWEVVALENARLLSLETMGALESLSAG</sequence>
<gene>
    <name evidence="2" type="ORF">CF165_49100</name>
</gene>
<feature type="domain" description="DUF4440" evidence="1">
    <location>
        <begin position="24"/>
        <end position="130"/>
    </location>
</feature>
<accession>A0A229SJR0</accession>
<organism evidence="2 3">
    <name type="scientific">Amycolatopsis vastitatis</name>
    <dbReference type="NCBI Taxonomy" id="1905142"/>
    <lineage>
        <taxon>Bacteria</taxon>
        <taxon>Bacillati</taxon>
        <taxon>Actinomycetota</taxon>
        <taxon>Actinomycetes</taxon>
        <taxon>Pseudonocardiales</taxon>
        <taxon>Pseudonocardiaceae</taxon>
        <taxon>Amycolatopsis</taxon>
    </lineage>
</organism>